<accession>A0A6G6WJT6</accession>
<protein>
    <recommendedName>
        <fullName evidence="9">Metalloprotease</fullName>
    </recommendedName>
</protein>
<dbReference type="EMBL" id="CP049257">
    <property type="protein sequence ID" value="QIG45403.1"/>
    <property type="molecule type" value="Genomic_DNA"/>
</dbReference>
<dbReference type="GO" id="GO:0016020">
    <property type="term" value="C:membrane"/>
    <property type="evidence" value="ECO:0007669"/>
    <property type="project" value="UniProtKB-SubCell"/>
</dbReference>
<evidence type="ECO:0008006" key="9">
    <source>
        <dbReference type="Google" id="ProtNLM"/>
    </source>
</evidence>
<dbReference type="KEGG" id="nano:G5V58_24000"/>
<dbReference type="Pfam" id="PF04228">
    <property type="entry name" value="Zn_peptidase"/>
    <property type="match status" value="1"/>
</dbReference>
<keyword evidence="6" id="KW-0732">Signal</keyword>
<proteinExistence type="predicted"/>
<evidence type="ECO:0000256" key="4">
    <source>
        <dbReference type="ARBA" id="ARBA00023136"/>
    </source>
</evidence>
<feature type="signal peptide" evidence="6">
    <location>
        <begin position="1"/>
        <end position="32"/>
    </location>
</feature>
<evidence type="ECO:0000256" key="1">
    <source>
        <dbReference type="ARBA" id="ARBA00004167"/>
    </source>
</evidence>
<feature type="compositionally biased region" description="Low complexity" evidence="5">
    <location>
        <begin position="30"/>
        <end position="50"/>
    </location>
</feature>
<dbReference type="InterPro" id="IPR007343">
    <property type="entry name" value="Uncharacterised_pept_Zn_put"/>
</dbReference>
<keyword evidence="2" id="KW-0812">Transmembrane</keyword>
<evidence type="ECO:0000256" key="2">
    <source>
        <dbReference type="ARBA" id="ARBA00022692"/>
    </source>
</evidence>
<keyword evidence="4" id="KW-0472">Membrane</keyword>
<reference evidence="7 8" key="1">
    <citation type="submission" date="2020-02" db="EMBL/GenBank/DDBJ databases">
        <title>Full genome sequence of Nocardioides sp. R-3366.</title>
        <authorList>
            <person name="Im W.-T."/>
        </authorList>
    </citation>
    <scope>NUCLEOTIDE SEQUENCE [LARGE SCALE GENOMIC DNA]</scope>
    <source>
        <strain evidence="7 8">R-3366</strain>
    </source>
</reference>
<evidence type="ECO:0000313" key="8">
    <source>
        <dbReference type="Proteomes" id="UP000502996"/>
    </source>
</evidence>
<evidence type="ECO:0000256" key="5">
    <source>
        <dbReference type="SAM" id="MobiDB-lite"/>
    </source>
</evidence>
<evidence type="ECO:0000313" key="7">
    <source>
        <dbReference type="EMBL" id="QIG45403.1"/>
    </source>
</evidence>
<keyword evidence="3" id="KW-1133">Transmembrane helix</keyword>
<organism evidence="7 8">
    <name type="scientific">Nocardioides anomalus</name>
    <dbReference type="NCBI Taxonomy" id="2712223"/>
    <lineage>
        <taxon>Bacteria</taxon>
        <taxon>Bacillati</taxon>
        <taxon>Actinomycetota</taxon>
        <taxon>Actinomycetes</taxon>
        <taxon>Propionibacteriales</taxon>
        <taxon>Nocardioidaceae</taxon>
        <taxon>Nocardioides</taxon>
    </lineage>
</organism>
<name>A0A6G6WJT6_9ACTN</name>
<dbReference type="PANTHER" id="PTHR30168">
    <property type="entry name" value="PUTATIVE MEMBRANE PROTEIN YPFJ"/>
    <property type="match status" value="1"/>
</dbReference>
<dbReference type="PANTHER" id="PTHR30168:SF0">
    <property type="entry name" value="INNER MEMBRANE PROTEIN"/>
    <property type="match status" value="1"/>
</dbReference>
<comment type="subcellular location">
    <subcellularLocation>
        <location evidence="1">Membrane</location>
        <topology evidence="1">Single-pass membrane protein</topology>
    </subcellularLocation>
</comment>
<feature type="region of interest" description="Disordered" evidence="5">
    <location>
        <begin position="30"/>
        <end position="54"/>
    </location>
</feature>
<gene>
    <name evidence="7" type="ORF">G5V58_24000</name>
</gene>
<evidence type="ECO:0000256" key="6">
    <source>
        <dbReference type="SAM" id="SignalP"/>
    </source>
</evidence>
<sequence>MARRTLPGLCAALLAAALVGTLALTGPAPAGAAPSASDSARPAATTTGAPAERRTRADVLKRNKLYRLPAMTSAGCAAASTVPLDTSADLLAYYRSVLPCLDAAWKGDWKKLRKAGYRFQAPKLKVHDGSVRTKCGTPGALSFYCPANHTIYMYDAEIVGPWNSYAGDDYAHGSIRLAATHTLAHEYGHHVQTLVGMFDAIGARYRGNLERRAELQASCLGNVFLSSQRDAYPILADYAQHPEYWRYIEVANHGSVPSQAYWTDQGYATATPGACNTFMAPAAQVS</sequence>
<dbReference type="AlphaFoldDB" id="A0A6G6WJT6"/>
<dbReference type="Proteomes" id="UP000502996">
    <property type="component" value="Chromosome"/>
</dbReference>
<keyword evidence="8" id="KW-1185">Reference proteome</keyword>
<dbReference type="RefSeq" id="WP_165237940.1">
    <property type="nucleotide sequence ID" value="NZ_CP049257.1"/>
</dbReference>
<feature type="chain" id="PRO_5026317414" description="Metalloprotease" evidence="6">
    <location>
        <begin position="33"/>
        <end position="286"/>
    </location>
</feature>
<evidence type="ECO:0000256" key="3">
    <source>
        <dbReference type="ARBA" id="ARBA00022989"/>
    </source>
</evidence>